<evidence type="ECO:0000259" key="7">
    <source>
        <dbReference type="Pfam" id="PF13396"/>
    </source>
</evidence>
<keyword evidence="4 6" id="KW-1133">Transmembrane helix</keyword>
<keyword evidence="3 6" id="KW-0812">Transmembrane</keyword>
<evidence type="ECO:0000256" key="3">
    <source>
        <dbReference type="ARBA" id="ARBA00022692"/>
    </source>
</evidence>
<organism evidence="8 9">
    <name type="scientific">Kutzneria buriramensis</name>
    <dbReference type="NCBI Taxonomy" id="1045776"/>
    <lineage>
        <taxon>Bacteria</taxon>
        <taxon>Bacillati</taxon>
        <taxon>Actinomycetota</taxon>
        <taxon>Actinomycetes</taxon>
        <taxon>Pseudonocardiales</taxon>
        <taxon>Pseudonocardiaceae</taxon>
        <taxon>Kutzneria</taxon>
    </lineage>
</organism>
<evidence type="ECO:0000256" key="5">
    <source>
        <dbReference type="ARBA" id="ARBA00023136"/>
    </source>
</evidence>
<protein>
    <submittedName>
        <fullName evidence="8">Phospholipase D-like protein</fullName>
    </submittedName>
</protein>
<keyword evidence="2" id="KW-1003">Cell membrane</keyword>
<dbReference type="InterPro" id="IPR027379">
    <property type="entry name" value="CLS_N"/>
</dbReference>
<evidence type="ECO:0000256" key="1">
    <source>
        <dbReference type="ARBA" id="ARBA00004651"/>
    </source>
</evidence>
<feature type="transmembrane region" description="Helical" evidence="6">
    <location>
        <begin position="53"/>
        <end position="73"/>
    </location>
</feature>
<keyword evidence="9" id="KW-1185">Reference proteome</keyword>
<gene>
    <name evidence="8" type="ORF">BCF44_102564</name>
</gene>
<evidence type="ECO:0000256" key="4">
    <source>
        <dbReference type="ARBA" id="ARBA00022989"/>
    </source>
</evidence>
<sequence>MSHLAQLSQDAVAHGLGAGLTVVIVAAALFHIVFFLAALFSILGADVGCGGKLLWLIVIFCLPFFGSLLWFVAGRPRRGY</sequence>
<dbReference type="AlphaFoldDB" id="A0A3E0I6H9"/>
<feature type="domain" description="Cardiolipin synthase N-terminal" evidence="7">
    <location>
        <begin position="34"/>
        <end position="75"/>
    </location>
</feature>
<dbReference type="OrthoDB" id="3298527at2"/>
<reference evidence="8 9" key="1">
    <citation type="submission" date="2018-08" db="EMBL/GenBank/DDBJ databases">
        <title>Genomic Encyclopedia of Archaeal and Bacterial Type Strains, Phase II (KMG-II): from individual species to whole genera.</title>
        <authorList>
            <person name="Goeker M."/>
        </authorList>
    </citation>
    <scope>NUCLEOTIDE SEQUENCE [LARGE SCALE GENOMIC DNA]</scope>
    <source>
        <strain evidence="8 9">DSM 45791</strain>
    </source>
</reference>
<evidence type="ECO:0000313" key="9">
    <source>
        <dbReference type="Proteomes" id="UP000256269"/>
    </source>
</evidence>
<evidence type="ECO:0000313" key="8">
    <source>
        <dbReference type="EMBL" id="REH54332.1"/>
    </source>
</evidence>
<evidence type="ECO:0000256" key="2">
    <source>
        <dbReference type="ARBA" id="ARBA00022475"/>
    </source>
</evidence>
<name>A0A3E0I6H9_9PSEU</name>
<dbReference type="Proteomes" id="UP000256269">
    <property type="component" value="Unassembled WGS sequence"/>
</dbReference>
<dbReference type="RefSeq" id="WP_116173407.1">
    <property type="nucleotide sequence ID" value="NZ_CP144375.1"/>
</dbReference>
<dbReference type="GO" id="GO:0005886">
    <property type="term" value="C:plasma membrane"/>
    <property type="evidence" value="ECO:0007669"/>
    <property type="project" value="UniProtKB-SubCell"/>
</dbReference>
<comment type="subcellular location">
    <subcellularLocation>
        <location evidence="1">Cell membrane</location>
        <topology evidence="1">Multi-pass membrane protein</topology>
    </subcellularLocation>
</comment>
<dbReference type="EMBL" id="QUNO01000002">
    <property type="protein sequence ID" value="REH54332.1"/>
    <property type="molecule type" value="Genomic_DNA"/>
</dbReference>
<dbReference type="Pfam" id="PF13396">
    <property type="entry name" value="PLDc_N"/>
    <property type="match status" value="1"/>
</dbReference>
<evidence type="ECO:0000256" key="6">
    <source>
        <dbReference type="SAM" id="Phobius"/>
    </source>
</evidence>
<keyword evidence="5 6" id="KW-0472">Membrane</keyword>
<comment type="caution">
    <text evidence="8">The sequence shown here is derived from an EMBL/GenBank/DDBJ whole genome shotgun (WGS) entry which is preliminary data.</text>
</comment>
<proteinExistence type="predicted"/>
<feature type="transmembrane region" description="Helical" evidence="6">
    <location>
        <begin position="12"/>
        <end position="41"/>
    </location>
</feature>
<accession>A0A3E0I6H9</accession>